<keyword evidence="3" id="KW-1185">Reference proteome</keyword>
<protein>
    <submittedName>
        <fullName evidence="2">Uncharacterized protein</fullName>
    </submittedName>
</protein>
<name>A0AAV8X7Z2_9CUCU</name>
<accession>A0AAV8X7Z2</accession>
<dbReference type="AlphaFoldDB" id="A0AAV8X7Z2"/>
<proteinExistence type="predicted"/>
<gene>
    <name evidence="2" type="ORF">NQ314_013221</name>
</gene>
<feature type="region of interest" description="Disordered" evidence="1">
    <location>
        <begin position="48"/>
        <end position="70"/>
    </location>
</feature>
<organism evidence="2 3">
    <name type="scientific">Rhamnusium bicolor</name>
    <dbReference type="NCBI Taxonomy" id="1586634"/>
    <lineage>
        <taxon>Eukaryota</taxon>
        <taxon>Metazoa</taxon>
        <taxon>Ecdysozoa</taxon>
        <taxon>Arthropoda</taxon>
        <taxon>Hexapoda</taxon>
        <taxon>Insecta</taxon>
        <taxon>Pterygota</taxon>
        <taxon>Neoptera</taxon>
        <taxon>Endopterygota</taxon>
        <taxon>Coleoptera</taxon>
        <taxon>Polyphaga</taxon>
        <taxon>Cucujiformia</taxon>
        <taxon>Chrysomeloidea</taxon>
        <taxon>Cerambycidae</taxon>
        <taxon>Lepturinae</taxon>
        <taxon>Rhagiini</taxon>
        <taxon>Rhamnusium</taxon>
    </lineage>
</organism>
<evidence type="ECO:0000313" key="3">
    <source>
        <dbReference type="Proteomes" id="UP001162156"/>
    </source>
</evidence>
<sequence>MSKASVGFTLAGVPKQQLNNVDSEQQAQASHSFGSVVASGHGYEASGYGGEFEGHVSSDEGKQSNGAELTSLAHSSAVQARNAVQSQLTAGSQAAFGVKSSLASAAFGVRIFFSICH</sequence>
<evidence type="ECO:0000313" key="2">
    <source>
        <dbReference type="EMBL" id="KAJ8934731.1"/>
    </source>
</evidence>
<evidence type="ECO:0000256" key="1">
    <source>
        <dbReference type="SAM" id="MobiDB-lite"/>
    </source>
</evidence>
<feature type="compositionally biased region" description="Basic and acidic residues" evidence="1">
    <location>
        <begin position="52"/>
        <end position="62"/>
    </location>
</feature>
<dbReference type="Proteomes" id="UP001162156">
    <property type="component" value="Unassembled WGS sequence"/>
</dbReference>
<comment type="caution">
    <text evidence="2">The sequence shown here is derived from an EMBL/GenBank/DDBJ whole genome shotgun (WGS) entry which is preliminary data.</text>
</comment>
<reference evidence="2" key="1">
    <citation type="journal article" date="2023" name="Insect Mol. Biol.">
        <title>Genome sequencing provides insights into the evolution of gene families encoding plant cell wall-degrading enzymes in longhorned beetles.</title>
        <authorList>
            <person name="Shin N.R."/>
            <person name="Okamura Y."/>
            <person name="Kirsch R."/>
            <person name="Pauchet Y."/>
        </authorList>
    </citation>
    <scope>NUCLEOTIDE SEQUENCE</scope>
    <source>
        <strain evidence="2">RBIC_L_NR</strain>
    </source>
</reference>
<dbReference type="EMBL" id="JANEYF010003677">
    <property type="protein sequence ID" value="KAJ8934731.1"/>
    <property type="molecule type" value="Genomic_DNA"/>
</dbReference>